<protein>
    <recommendedName>
        <fullName evidence="5">Aminopeptidase N</fullName>
        <ecNumber evidence="4">3.4.11.2</ecNumber>
    </recommendedName>
    <alternativeName>
        <fullName evidence="12">Alanine aminopeptidase</fullName>
    </alternativeName>
    <alternativeName>
        <fullName evidence="13">Lysyl aminopeptidase</fullName>
    </alternativeName>
</protein>
<dbReference type="PANTHER" id="PTHR11533">
    <property type="entry name" value="PROTEASE M1 ZINC METALLOPROTEASE"/>
    <property type="match status" value="1"/>
</dbReference>
<keyword evidence="8" id="KW-0479">Metal-binding</keyword>
<dbReference type="GO" id="GO:0042277">
    <property type="term" value="F:peptide binding"/>
    <property type="evidence" value="ECO:0007669"/>
    <property type="project" value="TreeGrafter"/>
</dbReference>
<evidence type="ECO:0000256" key="4">
    <source>
        <dbReference type="ARBA" id="ARBA00012564"/>
    </source>
</evidence>
<dbReference type="PANTHER" id="PTHR11533:SF174">
    <property type="entry name" value="PUROMYCIN-SENSITIVE AMINOPEPTIDASE-RELATED"/>
    <property type="match status" value="1"/>
</dbReference>
<dbReference type="InterPro" id="IPR042097">
    <property type="entry name" value="Aminopeptidase_N-like_N_sf"/>
</dbReference>
<dbReference type="PRINTS" id="PR00756">
    <property type="entry name" value="ALADIPTASE"/>
</dbReference>
<evidence type="ECO:0000259" key="14">
    <source>
        <dbReference type="Pfam" id="PF01433"/>
    </source>
</evidence>
<gene>
    <name evidence="17" type="ORF">BKA21_001278</name>
    <name evidence="16" type="ORF">Col01nite_04230</name>
</gene>
<dbReference type="AlphaFoldDB" id="A0A7Y9JYF6"/>
<dbReference type="EMBL" id="JACCBK010000001">
    <property type="protein sequence ID" value="NYD85729.1"/>
    <property type="molecule type" value="Genomic_DNA"/>
</dbReference>
<evidence type="ECO:0000256" key="2">
    <source>
        <dbReference type="ARBA" id="ARBA00001947"/>
    </source>
</evidence>
<dbReference type="Proteomes" id="UP000577956">
    <property type="component" value="Unassembled WGS sequence"/>
</dbReference>
<evidence type="ECO:0000256" key="6">
    <source>
        <dbReference type="ARBA" id="ARBA00022438"/>
    </source>
</evidence>
<dbReference type="Pfam" id="PF17900">
    <property type="entry name" value="Peptidase_M1_N"/>
    <property type="match status" value="1"/>
</dbReference>
<dbReference type="Gene3D" id="1.10.390.10">
    <property type="entry name" value="Neutral Protease Domain 2"/>
    <property type="match status" value="1"/>
</dbReference>
<sequence>MTAARTDPYRPWRGSPDVHVQHYDLDLRYRVATNRLTARAVLTVVPLADVDEVVLELRGPRVGGVTVAGAVLVRSAHRDGLLRLRLAGAAPAGEPLTVTVDYSGRPVPVRSPWGPVGWEELDDGVLVANQPTGAPSWFPCVDRPDLAATYRTAVSVEKPYRAVAHGVLTSVTARAGTTTWVYEQRVPTATYLATVQVGRYDEHRLVDGPVPQLLVTAGPRAAEARRAFAGHGAIMDHHVQVFGPYPFDAYTLVVTPDTLEIPLEAQGMGIFGANHLHARGEDARLVPHELAHQWFGNSVRVASWQHIWLNEGPACYAEWRWSQASGGTGVDALAHGWHARLRRRPQDLVLSDPGYDRIFDDRVYKRGALTLHALDCLLGRAAGDALLRGWTRTQAGRAVTTDDFRAHALAVAGPARAADVADLLRRWLDEPALPALPD</sequence>
<dbReference type="SUPFAM" id="SSF55486">
    <property type="entry name" value="Metalloproteases ('zincins'), catalytic domain"/>
    <property type="match status" value="1"/>
</dbReference>
<evidence type="ECO:0000256" key="12">
    <source>
        <dbReference type="ARBA" id="ARBA00029811"/>
    </source>
</evidence>
<dbReference type="GO" id="GO:0006508">
    <property type="term" value="P:proteolysis"/>
    <property type="evidence" value="ECO:0007669"/>
    <property type="project" value="UniProtKB-KW"/>
</dbReference>
<dbReference type="InterPro" id="IPR001930">
    <property type="entry name" value="Peptidase_M1"/>
</dbReference>
<evidence type="ECO:0000313" key="17">
    <source>
        <dbReference type="EMBL" id="NYD85729.1"/>
    </source>
</evidence>
<comment type="caution">
    <text evidence="17">The sequence shown here is derived from an EMBL/GenBank/DDBJ whole genome shotgun (WGS) entry which is preliminary data.</text>
</comment>
<dbReference type="GO" id="GO:0016285">
    <property type="term" value="F:alanyl aminopeptidase activity"/>
    <property type="evidence" value="ECO:0007669"/>
    <property type="project" value="UniProtKB-EC"/>
</dbReference>
<keyword evidence="19" id="KW-1185">Reference proteome</keyword>
<name>A0A7Y9JYF6_9CELL</name>
<dbReference type="RefSeq" id="WP_140457491.1">
    <property type="nucleotide sequence ID" value="NZ_BAABFI010000027.1"/>
</dbReference>
<dbReference type="EMBL" id="BONN01000001">
    <property type="protein sequence ID" value="GIG31264.1"/>
    <property type="molecule type" value="Genomic_DNA"/>
</dbReference>
<comment type="cofactor">
    <cofactor evidence="2">
        <name>Zn(2+)</name>
        <dbReference type="ChEBI" id="CHEBI:29105"/>
    </cofactor>
</comment>
<organism evidence="17 18">
    <name type="scientific">Cellulomonas oligotrophica</name>
    <dbReference type="NCBI Taxonomy" id="931536"/>
    <lineage>
        <taxon>Bacteria</taxon>
        <taxon>Bacillati</taxon>
        <taxon>Actinomycetota</taxon>
        <taxon>Actinomycetes</taxon>
        <taxon>Micrococcales</taxon>
        <taxon>Cellulomonadaceae</taxon>
        <taxon>Cellulomonas</taxon>
    </lineage>
</organism>
<keyword evidence="6 17" id="KW-0031">Aminopeptidase</keyword>
<dbReference type="CDD" id="cd09603">
    <property type="entry name" value="M1_APN_like"/>
    <property type="match status" value="1"/>
</dbReference>
<evidence type="ECO:0000256" key="11">
    <source>
        <dbReference type="ARBA" id="ARBA00023049"/>
    </source>
</evidence>
<evidence type="ECO:0000256" key="1">
    <source>
        <dbReference type="ARBA" id="ARBA00000098"/>
    </source>
</evidence>
<dbReference type="Pfam" id="PF01433">
    <property type="entry name" value="Peptidase_M1"/>
    <property type="match status" value="1"/>
</dbReference>
<dbReference type="GO" id="GO:0070006">
    <property type="term" value="F:metalloaminopeptidase activity"/>
    <property type="evidence" value="ECO:0007669"/>
    <property type="project" value="TreeGrafter"/>
</dbReference>
<dbReference type="GO" id="GO:0005737">
    <property type="term" value="C:cytoplasm"/>
    <property type="evidence" value="ECO:0007669"/>
    <property type="project" value="TreeGrafter"/>
</dbReference>
<proteinExistence type="inferred from homology"/>
<dbReference type="InterPro" id="IPR014782">
    <property type="entry name" value="Peptidase_M1_dom"/>
</dbReference>
<evidence type="ECO:0000259" key="15">
    <source>
        <dbReference type="Pfam" id="PF17900"/>
    </source>
</evidence>
<dbReference type="InterPro" id="IPR045357">
    <property type="entry name" value="Aminopeptidase_N-like_N"/>
</dbReference>
<evidence type="ECO:0000313" key="19">
    <source>
        <dbReference type="Proteomes" id="UP000618382"/>
    </source>
</evidence>
<dbReference type="InterPro" id="IPR027268">
    <property type="entry name" value="Peptidase_M4/M1_CTD_sf"/>
</dbReference>
<keyword evidence="10" id="KW-0862">Zinc</keyword>
<evidence type="ECO:0000256" key="10">
    <source>
        <dbReference type="ARBA" id="ARBA00022833"/>
    </source>
</evidence>
<evidence type="ECO:0000256" key="8">
    <source>
        <dbReference type="ARBA" id="ARBA00022723"/>
    </source>
</evidence>
<evidence type="ECO:0000256" key="3">
    <source>
        <dbReference type="ARBA" id="ARBA00010136"/>
    </source>
</evidence>
<feature type="domain" description="Peptidase M1 membrane alanine aminopeptidase" evidence="14">
    <location>
        <begin position="242"/>
        <end position="427"/>
    </location>
</feature>
<evidence type="ECO:0000256" key="9">
    <source>
        <dbReference type="ARBA" id="ARBA00022801"/>
    </source>
</evidence>
<dbReference type="Proteomes" id="UP000618382">
    <property type="component" value="Unassembled WGS sequence"/>
</dbReference>
<dbReference type="EC" id="3.4.11.2" evidence="4"/>
<evidence type="ECO:0000256" key="5">
    <source>
        <dbReference type="ARBA" id="ARBA00015611"/>
    </source>
</evidence>
<dbReference type="GO" id="GO:0043171">
    <property type="term" value="P:peptide catabolic process"/>
    <property type="evidence" value="ECO:0007669"/>
    <property type="project" value="TreeGrafter"/>
</dbReference>
<dbReference type="Gene3D" id="2.60.40.1730">
    <property type="entry name" value="tricorn interacting facor f3 domain"/>
    <property type="match status" value="1"/>
</dbReference>
<reference evidence="17 18" key="1">
    <citation type="submission" date="2020-07" db="EMBL/GenBank/DDBJ databases">
        <title>Sequencing the genomes of 1000 actinobacteria strains.</title>
        <authorList>
            <person name="Klenk H.-P."/>
        </authorList>
    </citation>
    <scope>NUCLEOTIDE SEQUENCE [LARGE SCALE GENOMIC DNA]</scope>
    <source>
        <strain evidence="17 18">DSM 24482</strain>
    </source>
</reference>
<dbReference type="InterPro" id="IPR050344">
    <property type="entry name" value="Peptidase_M1_aminopeptidases"/>
</dbReference>
<evidence type="ECO:0000313" key="18">
    <source>
        <dbReference type="Proteomes" id="UP000577956"/>
    </source>
</evidence>
<keyword evidence="7" id="KW-0645">Protease</keyword>
<comment type="similarity">
    <text evidence="3">Belongs to the peptidase M1 family.</text>
</comment>
<feature type="domain" description="Aminopeptidase N-like N-terminal" evidence="15">
    <location>
        <begin position="130"/>
        <end position="192"/>
    </location>
</feature>
<keyword evidence="11" id="KW-0482">Metalloprotease</keyword>
<accession>A0A7Y9JYF6</accession>
<evidence type="ECO:0000256" key="13">
    <source>
        <dbReference type="ARBA" id="ARBA00031533"/>
    </source>
</evidence>
<reference evidence="16 19" key="2">
    <citation type="submission" date="2021-01" db="EMBL/GenBank/DDBJ databases">
        <title>Whole genome shotgun sequence of Cellulomonas oligotrophica NBRC 109435.</title>
        <authorList>
            <person name="Komaki H."/>
            <person name="Tamura T."/>
        </authorList>
    </citation>
    <scope>NUCLEOTIDE SEQUENCE [LARGE SCALE GENOMIC DNA]</scope>
    <source>
        <strain evidence="16 19">NBRC 109435</strain>
    </source>
</reference>
<dbReference type="GO" id="GO:0016020">
    <property type="term" value="C:membrane"/>
    <property type="evidence" value="ECO:0007669"/>
    <property type="project" value="TreeGrafter"/>
</dbReference>
<evidence type="ECO:0000256" key="7">
    <source>
        <dbReference type="ARBA" id="ARBA00022670"/>
    </source>
</evidence>
<evidence type="ECO:0000313" key="16">
    <source>
        <dbReference type="EMBL" id="GIG31264.1"/>
    </source>
</evidence>
<dbReference type="GO" id="GO:0005615">
    <property type="term" value="C:extracellular space"/>
    <property type="evidence" value="ECO:0007669"/>
    <property type="project" value="TreeGrafter"/>
</dbReference>
<keyword evidence="9" id="KW-0378">Hydrolase</keyword>
<comment type="catalytic activity">
    <reaction evidence="1">
        <text>Release of an N-terminal amino acid, Xaa-|-Yaa- from a peptide, amide or arylamide. Xaa is preferably Ala, but may be most amino acids including Pro (slow action). When a terminal hydrophobic residue is followed by a prolyl residue, the two may be released as an intact Xaa-Pro dipeptide.</text>
        <dbReference type="EC" id="3.4.11.2"/>
    </reaction>
</comment>
<dbReference type="SUPFAM" id="SSF63737">
    <property type="entry name" value="Leukotriene A4 hydrolase N-terminal domain"/>
    <property type="match status" value="1"/>
</dbReference>
<dbReference type="GO" id="GO:0008270">
    <property type="term" value="F:zinc ion binding"/>
    <property type="evidence" value="ECO:0007669"/>
    <property type="project" value="InterPro"/>
</dbReference>